<reference evidence="3 4" key="1">
    <citation type="submission" date="2013-03" db="EMBL/GenBank/DDBJ databases">
        <title>The Genome Sequence of Exophiala aquamarina CBS 119918.</title>
        <authorList>
            <consortium name="The Broad Institute Genomics Platform"/>
            <person name="Cuomo C."/>
            <person name="de Hoog S."/>
            <person name="Gorbushina A."/>
            <person name="Walker B."/>
            <person name="Young S.K."/>
            <person name="Zeng Q."/>
            <person name="Gargeya S."/>
            <person name="Fitzgerald M."/>
            <person name="Haas B."/>
            <person name="Abouelleil A."/>
            <person name="Allen A.W."/>
            <person name="Alvarado L."/>
            <person name="Arachchi H.M."/>
            <person name="Berlin A.M."/>
            <person name="Chapman S.B."/>
            <person name="Gainer-Dewar J."/>
            <person name="Goldberg J."/>
            <person name="Griggs A."/>
            <person name="Gujja S."/>
            <person name="Hansen M."/>
            <person name="Howarth C."/>
            <person name="Imamovic A."/>
            <person name="Ireland A."/>
            <person name="Larimer J."/>
            <person name="McCowan C."/>
            <person name="Murphy C."/>
            <person name="Pearson M."/>
            <person name="Poon T.W."/>
            <person name="Priest M."/>
            <person name="Roberts A."/>
            <person name="Saif S."/>
            <person name="Shea T."/>
            <person name="Sisk P."/>
            <person name="Sykes S."/>
            <person name="Wortman J."/>
            <person name="Nusbaum C."/>
            <person name="Birren B."/>
        </authorList>
    </citation>
    <scope>NUCLEOTIDE SEQUENCE [LARGE SCALE GENOMIC DNA]</scope>
    <source>
        <strain evidence="3 4">CBS 119918</strain>
    </source>
</reference>
<dbReference type="HOGENOM" id="CLU_025457_0_1_1"/>
<accession>A0A072NUV6</accession>
<dbReference type="STRING" id="1182545.A0A072NUV6"/>
<dbReference type="InterPro" id="IPR057684">
    <property type="entry name" value="DUF7924"/>
</dbReference>
<dbReference type="PANTHER" id="PTHR42470:SF2">
    <property type="match status" value="1"/>
</dbReference>
<dbReference type="AlphaFoldDB" id="A0A072NUV6"/>
<sequence length="374" mass="42022">MNQERSISPQKRSRTTSYTQSVKDGDAPRAYSPAFETVIAEHGLHMEVLKGRRLVSEGSKTLCQQLLQAQHERPAYSSYPLAEFLSVQDRVRTRNESKIFRDLTPLLVPSPELLFVSGHQALEHVRDEISVEWSKGKTMGGPRPKPDCAIGMASSAFTDEESAKLKNYASYERPTLFTDHLYFPFLLCETKCGNEGLDRADRQNMHSGSIAVDAIVQLYRAIGSGRESALNGEIIVFSISHNHESVKLYGHFPIIQGAEVSFYRYHATTFILGLEEEDWRRPHDCVREIYKVFYPAHLQRIRHALSEMGDPRLDSTSEITDAEEIDSQIAEESTASSQDAMAFKIPNAPASKKVKGGLATVGAQFARLDQHYKE</sequence>
<comment type="caution">
    <text evidence="3">The sequence shown here is derived from an EMBL/GenBank/DDBJ whole genome shotgun (WGS) entry which is preliminary data.</text>
</comment>
<dbReference type="GeneID" id="25288053"/>
<feature type="region of interest" description="Disordered" evidence="1">
    <location>
        <begin position="1"/>
        <end position="29"/>
    </location>
</feature>
<dbReference type="PANTHER" id="PTHR42470">
    <property type="entry name" value="VAST DOMAIN-CONTAINING PROTEIN"/>
    <property type="match status" value="1"/>
</dbReference>
<keyword evidence="4" id="KW-1185">Reference proteome</keyword>
<dbReference type="RefSeq" id="XP_013253378.1">
    <property type="nucleotide sequence ID" value="XM_013397924.1"/>
</dbReference>
<feature type="compositionally biased region" description="Polar residues" evidence="1">
    <location>
        <begin position="1"/>
        <end position="22"/>
    </location>
</feature>
<dbReference type="Proteomes" id="UP000027920">
    <property type="component" value="Unassembled WGS sequence"/>
</dbReference>
<organism evidence="3 4">
    <name type="scientific">Exophiala aquamarina CBS 119918</name>
    <dbReference type="NCBI Taxonomy" id="1182545"/>
    <lineage>
        <taxon>Eukaryota</taxon>
        <taxon>Fungi</taxon>
        <taxon>Dikarya</taxon>
        <taxon>Ascomycota</taxon>
        <taxon>Pezizomycotina</taxon>
        <taxon>Eurotiomycetes</taxon>
        <taxon>Chaetothyriomycetidae</taxon>
        <taxon>Chaetothyriales</taxon>
        <taxon>Herpotrichiellaceae</taxon>
        <taxon>Exophiala</taxon>
    </lineage>
</organism>
<feature type="non-terminal residue" evidence="3">
    <location>
        <position position="374"/>
    </location>
</feature>
<dbReference type="EMBL" id="AMGV01000101">
    <property type="protein sequence ID" value="KEF50788.1"/>
    <property type="molecule type" value="Genomic_DNA"/>
</dbReference>
<evidence type="ECO:0000313" key="3">
    <source>
        <dbReference type="EMBL" id="KEF50788.1"/>
    </source>
</evidence>
<dbReference type="Pfam" id="PF25545">
    <property type="entry name" value="DUF7924"/>
    <property type="match status" value="1"/>
</dbReference>
<dbReference type="VEuPathDB" id="FungiDB:A1O9_13162"/>
<evidence type="ECO:0000259" key="2">
    <source>
        <dbReference type="Pfam" id="PF25545"/>
    </source>
</evidence>
<proteinExistence type="predicted"/>
<protein>
    <recommendedName>
        <fullName evidence="2">DUF7924 domain-containing protein</fullName>
    </recommendedName>
</protein>
<gene>
    <name evidence="3" type="ORF">A1O9_13162</name>
</gene>
<name>A0A072NUV6_9EURO</name>
<evidence type="ECO:0000256" key="1">
    <source>
        <dbReference type="SAM" id="MobiDB-lite"/>
    </source>
</evidence>
<evidence type="ECO:0000313" key="4">
    <source>
        <dbReference type="Proteomes" id="UP000027920"/>
    </source>
</evidence>
<feature type="domain" description="DUF7924" evidence="2">
    <location>
        <begin position="84"/>
        <end position="305"/>
    </location>
</feature>
<dbReference type="OrthoDB" id="4154852at2759"/>